<keyword evidence="2" id="KW-1185">Reference proteome</keyword>
<comment type="caution">
    <text evidence="1">The sequence shown here is derived from an EMBL/GenBank/DDBJ whole genome shotgun (WGS) entry which is preliminary data.</text>
</comment>
<reference evidence="1" key="1">
    <citation type="journal article" date="2021" name="IMA Fungus">
        <title>Genomic characterization of three marine fungi, including Emericellopsis atlantica sp. nov. with signatures of a generalist lifestyle and marine biomass degradation.</title>
        <authorList>
            <person name="Hagestad O.C."/>
            <person name="Hou L."/>
            <person name="Andersen J.H."/>
            <person name="Hansen E.H."/>
            <person name="Altermark B."/>
            <person name="Li C."/>
            <person name="Kuhnert E."/>
            <person name="Cox R.J."/>
            <person name="Crous P.W."/>
            <person name="Spatafora J.W."/>
            <person name="Lail K."/>
            <person name="Amirebrahimi M."/>
            <person name="Lipzen A."/>
            <person name="Pangilinan J."/>
            <person name="Andreopoulos W."/>
            <person name="Hayes R.D."/>
            <person name="Ng V."/>
            <person name="Grigoriev I.V."/>
            <person name="Jackson S.A."/>
            <person name="Sutton T.D.S."/>
            <person name="Dobson A.D.W."/>
            <person name="Rama T."/>
        </authorList>
    </citation>
    <scope>NUCLEOTIDE SEQUENCE</scope>
    <source>
        <strain evidence="1">TRa3180A</strain>
    </source>
</reference>
<feature type="non-terminal residue" evidence="1">
    <location>
        <position position="73"/>
    </location>
</feature>
<accession>A0A9P7ZBK7</accession>
<name>A0A9P7ZBK7_9HELO</name>
<dbReference type="Proteomes" id="UP000887226">
    <property type="component" value="Unassembled WGS sequence"/>
</dbReference>
<dbReference type="EMBL" id="MU253748">
    <property type="protein sequence ID" value="KAG9248495.1"/>
    <property type="molecule type" value="Genomic_DNA"/>
</dbReference>
<gene>
    <name evidence="1" type="ORF">BJ878DRAFT_410015</name>
</gene>
<proteinExistence type="predicted"/>
<evidence type="ECO:0000313" key="1">
    <source>
        <dbReference type="EMBL" id="KAG9248495.1"/>
    </source>
</evidence>
<sequence length="73" mass="8355">IYDVLYGKGPEAIMSDERGNKMSGQQAMFRWYHLPANNMEWVQILASRISSEHHSAELNLDEDMKSKLALTNS</sequence>
<organism evidence="1 2">
    <name type="scientific">Calycina marina</name>
    <dbReference type="NCBI Taxonomy" id="1763456"/>
    <lineage>
        <taxon>Eukaryota</taxon>
        <taxon>Fungi</taxon>
        <taxon>Dikarya</taxon>
        <taxon>Ascomycota</taxon>
        <taxon>Pezizomycotina</taxon>
        <taxon>Leotiomycetes</taxon>
        <taxon>Helotiales</taxon>
        <taxon>Pezizellaceae</taxon>
        <taxon>Calycina</taxon>
    </lineage>
</organism>
<protein>
    <submittedName>
        <fullName evidence="1">Uncharacterized protein</fullName>
    </submittedName>
</protein>
<feature type="non-terminal residue" evidence="1">
    <location>
        <position position="1"/>
    </location>
</feature>
<evidence type="ECO:0000313" key="2">
    <source>
        <dbReference type="Proteomes" id="UP000887226"/>
    </source>
</evidence>
<dbReference type="AlphaFoldDB" id="A0A9P7ZBK7"/>
<dbReference type="OrthoDB" id="341259at2759"/>